<dbReference type="SMART" id="SM00584">
    <property type="entry name" value="TLDc"/>
    <property type="match status" value="1"/>
</dbReference>
<evidence type="ECO:0000313" key="4">
    <source>
        <dbReference type="Proteomes" id="UP001295684"/>
    </source>
</evidence>
<dbReference type="PANTHER" id="PTHR23354">
    <property type="entry name" value="NUCLEOLAR PROTEIN 7/ESTROGEN RECEPTOR COACTIVATOR-RELATED"/>
    <property type="match status" value="1"/>
</dbReference>
<dbReference type="EMBL" id="CAMPGE010001466">
    <property type="protein sequence ID" value="CAI2360256.1"/>
    <property type="molecule type" value="Genomic_DNA"/>
</dbReference>
<dbReference type="AlphaFoldDB" id="A0AAD1X766"/>
<dbReference type="InterPro" id="IPR006571">
    <property type="entry name" value="TLDc_dom"/>
</dbReference>
<reference evidence="3" key="1">
    <citation type="submission" date="2023-07" db="EMBL/GenBank/DDBJ databases">
        <authorList>
            <consortium name="AG Swart"/>
            <person name="Singh M."/>
            <person name="Singh A."/>
            <person name="Seah K."/>
            <person name="Emmerich C."/>
        </authorList>
    </citation>
    <scope>NUCLEOTIDE SEQUENCE</scope>
    <source>
        <strain evidence="3">DP1</strain>
    </source>
</reference>
<protein>
    <recommendedName>
        <fullName evidence="2">TLDc domain-containing protein</fullName>
    </recommendedName>
</protein>
<dbReference type="Proteomes" id="UP001295684">
    <property type="component" value="Unassembled WGS sequence"/>
</dbReference>
<sequence length="580" mass="66905">MDSTFLGINFLLNSGEKKDQKSAKPTTTECSKSPIRSEDSKLDVDNQFFKIAQETQSCNQEKKRKASMNMEKKMKKMEGYTKSFFKSMQQAKETQKKRDIPKELDKVEIDDWDSNLKEIHKYVENKEDCLRSEGYYCTLHGNVKGMISIKEGIIIFDPLSSEENEEYDDLSRFNCYIDLQDICDVQMIKIPNESAAYVQDENDRQCYIYDYYIQFALSTLNGKTIDKLLSKKIQTKRGSDKLRITGLKIDEETKFTTVTEVDKSPPDSEKKHIIEKSLPDNNVFHKQSKSEPKGLVFFRFSHRGRDKKALTNEQQEAIVDNIYQNIYYLTSNISPSKFSSSKVPFYDSLIDENDKVIPYSNVCSKDKVTKYSENYYKPSNKVDTSIVEEGMSMKTKVVSASIPTFSPFIPGVSSAIISETQAIMISRFLPPMIRMREWERVFSIDVDGASYKTFYKNVYNHSATILIIQDSNGWKFGAYAASDWEIKKHFYGTGESFLFTFKDTDQNISTYKWTGENDNIQHCGETSIAMGGDQGKHALYIRNYFLTGASHKCKTFNNEVISSDEFFDIVKFEVWGFDCY</sequence>
<evidence type="ECO:0000259" key="2">
    <source>
        <dbReference type="PROSITE" id="PS51886"/>
    </source>
</evidence>
<proteinExistence type="predicted"/>
<comment type="caution">
    <text evidence="3">The sequence shown here is derived from an EMBL/GenBank/DDBJ whole genome shotgun (WGS) entry which is preliminary data.</text>
</comment>
<keyword evidence="4" id="KW-1185">Reference proteome</keyword>
<gene>
    <name evidence="3" type="ORF">ECRASSUSDP1_LOCUS1555</name>
</gene>
<feature type="region of interest" description="Disordered" evidence="1">
    <location>
        <begin position="16"/>
        <end position="41"/>
    </location>
</feature>
<accession>A0AAD1X766</accession>
<evidence type="ECO:0000256" key="1">
    <source>
        <dbReference type="SAM" id="MobiDB-lite"/>
    </source>
</evidence>
<dbReference type="PROSITE" id="PS51886">
    <property type="entry name" value="TLDC"/>
    <property type="match status" value="1"/>
</dbReference>
<feature type="domain" description="TLDc" evidence="2">
    <location>
        <begin position="415"/>
        <end position="578"/>
    </location>
</feature>
<evidence type="ECO:0000313" key="3">
    <source>
        <dbReference type="EMBL" id="CAI2360256.1"/>
    </source>
</evidence>
<dbReference type="Pfam" id="PF07534">
    <property type="entry name" value="TLD"/>
    <property type="match status" value="1"/>
</dbReference>
<name>A0AAD1X766_EUPCR</name>
<organism evidence="3 4">
    <name type="scientific">Euplotes crassus</name>
    <dbReference type="NCBI Taxonomy" id="5936"/>
    <lineage>
        <taxon>Eukaryota</taxon>
        <taxon>Sar</taxon>
        <taxon>Alveolata</taxon>
        <taxon>Ciliophora</taxon>
        <taxon>Intramacronucleata</taxon>
        <taxon>Spirotrichea</taxon>
        <taxon>Hypotrichia</taxon>
        <taxon>Euplotida</taxon>
        <taxon>Euplotidae</taxon>
        <taxon>Moneuplotes</taxon>
    </lineage>
</organism>